<gene>
    <name evidence="2" type="ORF">K470DRAFT_254196</name>
</gene>
<keyword evidence="3" id="KW-1185">Reference proteome</keyword>
<sequence>MMYLGIVIAAFTALPALALPAQDKLTSSITYFQGGSPENACNIAVASGTMAAGICKQIHVYGIGLSNAPRQGCIYKLFKGSANCNGHATATYKIPKGSQPICINTGVQDGGQFEKASGLWSC</sequence>
<dbReference type="Proteomes" id="UP000799421">
    <property type="component" value="Unassembled WGS sequence"/>
</dbReference>
<evidence type="ECO:0000256" key="1">
    <source>
        <dbReference type="SAM" id="SignalP"/>
    </source>
</evidence>
<evidence type="ECO:0000313" key="3">
    <source>
        <dbReference type="Proteomes" id="UP000799421"/>
    </source>
</evidence>
<proteinExistence type="predicted"/>
<evidence type="ECO:0000313" key="2">
    <source>
        <dbReference type="EMBL" id="KAF2864564.1"/>
    </source>
</evidence>
<reference evidence="2" key="1">
    <citation type="journal article" date="2020" name="Stud. Mycol.">
        <title>101 Dothideomycetes genomes: a test case for predicting lifestyles and emergence of pathogens.</title>
        <authorList>
            <person name="Haridas S."/>
            <person name="Albert R."/>
            <person name="Binder M."/>
            <person name="Bloem J."/>
            <person name="Labutti K."/>
            <person name="Salamov A."/>
            <person name="Andreopoulos B."/>
            <person name="Baker S."/>
            <person name="Barry K."/>
            <person name="Bills G."/>
            <person name="Bluhm B."/>
            <person name="Cannon C."/>
            <person name="Castanera R."/>
            <person name="Culley D."/>
            <person name="Daum C."/>
            <person name="Ezra D."/>
            <person name="Gonzalez J."/>
            <person name="Henrissat B."/>
            <person name="Kuo A."/>
            <person name="Liang C."/>
            <person name="Lipzen A."/>
            <person name="Lutzoni F."/>
            <person name="Magnuson J."/>
            <person name="Mondo S."/>
            <person name="Nolan M."/>
            <person name="Ohm R."/>
            <person name="Pangilinan J."/>
            <person name="Park H.-J."/>
            <person name="Ramirez L."/>
            <person name="Alfaro M."/>
            <person name="Sun H."/>
            <person name="Tritt A."/>
            <person name="Yoshinaga Y."/>
            <person name="Zwiers L.-H."/>
            <person name="Turgeon B."/>
            <person name="Goodwin S."/>
            <person name="Spatafora J."/>
            <person name="Crous P."/>
            <person name="Grigoriev I."/>
        </authorList>
    </citation>
    <scope>NUCLEOTIDE SEQUENCE</scope>
    <source>
        <strain evidence="2">CBS 480.64</strain>
    </source>
</reference>
<organism evidence="2 3">
    <name type="scientific">Piedraia hortae CBS 480.64</name>
    <dbReference type="NCBI Taxonomy" id="1314780"/>
    <lineage>
        <taxon>Eukaryota</taxon>
        <taxon>Fungi</taxon>
        <taxon>Dikarya</taxon>
        <taxon>Ascomycota</taxon>
        <taxon>Pezizomycotina</taxon>
        <taxon>Dothideomycetes</taxon>
        <taxon>Dothideomycetidae</taxon>
        <taxon>Capnodiales</taxon>
        <taxon>Piedraiaceae</taxon>
        <taxon>Piedraia</taxon>
    </lineage>
</organism>
<accession>A0A6A7CAL9</accession>
<dbReference type="AlphaFoldDB" id="A0A6A7CAL9"/>
<name>A0A6A7CAL9_9PEZI</name>
<dbReference type="EMBL" id="MU005957">
    <property type="protein sequence ID" value="KAF2864564.1"/>
    <property type="molecule type" value="Genomic_DNA"/>
</dbReference>
<protein>
    <submittedName>
        <fullName evidence="2">Uncharacterized protein</fullName>
    </submittedName>
</protein>
<dbReference type="OrthoDB" id="3647614at2759"/>
<feature type="signal peptide" evidence="1">
    <location>
        <begin position="1"/>
        <end position="18"/>
    </location>
</feature>
<feature type="chain" id="PRO_5025347057" evidence="1">
    <location>
        <begin position="19"/>
        <end position="122"/>
    </location>
</feature>
<keyword evidence="1" id="KW-0732">Signal</keyword>